<reference evidence="1" key="1">
    <citation type="journal article" date="2020" name="mSystems">
        <title>Genome- and Community-Level Interaction Insights into Carbon Utilization and Element Cycling Functions of Hydrothermarchaeota in Hydrothermal Sediment.</title>
        <authorList>
            <person name="Zhou Z."/>
            <person name="Liu Y."/>
            <person name="Xu W."/>
            <person name="Pan J."/>
            <person name="Luo Z.H."/>
            <person name="Li M."/>
        </authorList>
    </citation>
    <scope>NUCLEOTIDE SEQUENCE [LARGE SCALE GENOMIC DNA]</scope>
    <source>
        <strain evidence="1">HyVt-26</strain>
    </source>
</reference>
<dbReference type="AlphaFoldDB" id="A0A831K2N7"/>
<evidence type="ECO:0000313" key="1">
    <source>
        <dbReference type="EMBL" id="HDK38028.1"/>
    </source>
</evidence>
<comment type="caution">
    <text evidence="1">The sequence shown here is derived from an EMBL/GenBank/DDBJ whole genome shotgun (WGS) entry which is preliminary data.</text>
</comment>
<dbReference type="EMBL" id="DRCV01000148">
    <property type="protein sequence ID" value="HDK38028.1"/>
    <property type="molecule type" value="Genomic_DNA"/>
</dbReference>
<proteinExistence type="predicted"/>
<dbReference type="Proteomes" id="UP000885822">
    <property type="component" value="Unassembled WGS sequence"/>
</dbReference>
<sequence length="105" mass="11955">MRIFRISFHNQGKVYQLHAENVSQGELYGFVEISTLLFNEHTSVVIDPAEERLKDEFSGTSRILVPMHAVIRIDEVEKRGQNMIFDVGDTSNITPFPSFGPDSKK</sequence>
<protein>
    <submittedName>
        <fullName evidence="1">DUF1820 family protein</fullName>
    </submittedName>
</protein>
<dbReference type="InterPro" id="IPR014949">
    <property type="entry name" value="DUF1820"/>
</dbReference>
<gene>
    <name evidence="1" type="ORF">ENG92_03320</name>
</gene>
<organism evidence="1">
    <name type="scientific">Thiolapillus brandeum</name>
    <dbReference type="NCBI Taxonomy" id="1076588"/>
    <lineage>
        <taxon>Bacteria</taxon>
        <taxon>Pseudomonadati</taxon>
        <taxon>Pseudomonadota</taxon>
        <taxon>Gammaproteobacteria</taxon>
        <taxon>Chromatiales</taxon>
        <taxon>Sedimenticolaceae</taxon>
        <taxon>Thiolapillus</taxon>
    </lineage>
</organism>
<dbReference type="Pfam" id="PF08850">
    <property type="entry name" value="DUF1820"/>
    <property type="match status" value="1"/>
</dbReference>
<accession>A0A831K2N7</accession>
<name>A0A831K2N7_9GAMM</name>